<accession>A0A0H3HWY0</accession>
<protein>
    <submittedName>
        <fullName evidence="1">Uncharacterized protein</fullName>
    </submittedName>
</protein>
<reference evidence="1 2" key="1">
    <citation type="journal article" date="2012" name="PLoS ONE">
        <title>Evolution of Burkholderia pseudomallei in recurrent melioidosis.</title>
        <authorList>
            <person name="Hayden H.S."/>
            <person name="Lim R."/>
            <person name="Brittnacher M.J."/>
            <person name="Sims E.H."/>
            <person name="Ramage E.R."/>
            <person name="Fong C."/>
            <person name="Wu Z."/>
            <person name="Crist E."/>
            <person name="Chang J."/>
            <person name="Zhou Y."/>
            <person name="Radey M."/>
            <person name="Rohmer L."/>
            <person name="Haugen E."/>
            <person name="Gillett W."/>
            <person name="Wuthiekanun V."/>
            <person name="Peacock S.J."/>
            <person name="Kaul R."/>
            <person name="Miller S.I."/>
            <person name="Manoil C."/>
            <person name="Jacobs M.A."/>
        </authorList>
    </citation>
    <scope>NUCLEOTIDE SEQUENCE [LARGE SCALE GENOMIC DNA]</scope>
    <source>
        <strain evidence="1 2">1026b</strain>
    </source>
</reference>
<sequence>MSNFHGVGAKRSRGASIRDDFMNSSLRHCPLMDCNALPRGFDGATHRQMLDQHALDDGEHTGAVPGA</sequence>
<gene>
    <name evidence="1" type="ordered locus">BP1026B_II2156</name>
</gene>
<dbReference type="EMBL" id="CP002834">
    <property type="protein sequence ID" value="AFI70380.1"/>
    <property type="molecule type" value="Genomic_DNA"/>
</dbReference>
<dbReference type="KEGG" id="bpz:BP1026B_II2156"/>
<name>A0A0H3HWY0_BURP2</name>
<dbReference type="AlphaFoldDB" id="A0A0H3HWY0"/>
<dbReference type="PATRIC" id="fig|884204.3.peg.6632"/>
<evidence type="ECO:0000313" key="2">
    <source>
        <dbReference type="Proteomes" id="UP000010087"/>
    </source>
</evidence>
<dbReference type="Proteomes" id="UP000010087">
    <property type="component" value="Chromosome 2"/>
</dbReference>
<evidence type="ECO:0000313" key="1">
    <source>
        <dbReference type="EMBL" id="AFI70380.1"/>
    </source>
</evidence>
<proteinExistence type="predicted"/>
<organism evidence="1 2">
    <name type="scientific">Burkholderia pseudomallei (strain 1026b)</name>
    <dbReference type="NCBI Taxonomy" id="884204"/>
    <lineage>
        <taxon>Bacteria</taxon>
        <taxon>Pseudomonadati</taxon>
        <taxon>Pseudomonadota</taxon>
        <taxon>Betaproteobacteria</taxon>
        <taxon>Burkholderiales</taxon>
        <taxon>Burkholderiaceae</taxon>
        <taxon>Burkholderia</taxon>
        <taxon>pseudomallei group</taxon>
    </lineage>
</organism>